<dbReference type="InterPro" id="IPR029000">
    <property type="entry name" value="Cyclophilin-like_dom_sf"/>
</dbReference>
<feature type="region of interest" description="Disordered" evidence="4">
    <location>
        <begin position="147"/>
        <end position="184"/>
    </location>
</feature>
<accession>A0A1M4VCC1</accession>
<keyword evidence="2" id="KW-0378">Hydrolase</keyword>
<evidence type="ECO:0000256" key="1">
    <source>
        <dbReference type="ARBA" id="ARBA00022741"/>
    </source>
</evidence>
<evidence type="ECO:0000313" key="7">
    <source>
        <dbReference type="Proteomes" id="UP000183987"/>
    </source>
</evidence>
<dbReference type="PANTHER" id="PTHR43309">
    <property type="entry name" value="5-OXOPROLINASE SUBUNIT C"/>
    <property type="match status" value="1"/>
</dbReference>
<dbReference type="SMART" id="SM00797">
    <property type="entry name" value="AHS2"/>
    <property type="match status" value="1"/>
</dbReference>
<dbReference type="GO" id="GO:0005524">
    <property type="term" value="F:ATP binding"/>
    <property type="evidence" value="ECO:0007669"/>
    <property type="project" value="UniProtKB-KW"/>
</dbReference>
<dbReference type="PANTHER" id="PTHR43309:SF5">
    <property type="entry name" value="5-OXOPROLINASE SUBUNIT C"/>
    <property type="match status" value="1"/>
</dbReference>
<dbReference type="EMBL" id="FQUE01000001">
    <property type="protein sequence ID" value="SHE66591.1"/>
    <property type="molecule type" value="Genomic_DNA"/>
</dbReference>
<dbReference type="InterPro" id="IPR003778">
    <property type="entry name" value="CT_A_B"/>
</dbReference>
<proteinExistence type="predicted"/>
<keyword evidence="1" id="KW-0547">Nucleotide-binding</keyword>
<keyword evidence="7" id="KW-1185">Reference proteome</keyword>
<evidence type="ECO:0000259" key="5">
    <source>
        <dbReference type="SMART" id="SM00797"/>
    </source>
</evidence>
<dbReference type="InterPro" id="IPR052708">
    <property type="entry name" value="PxpC"/>
</dbReference>
<gene>
    <name evidence="6" type="ORF">SAMN05444339_1011032</name>
</gene>
<dbReference type="OrthoDB" id="9768696at2"/>
<dbReference type="Pfam" id="PF02626">
    <property type="entry name" value="CT_A_B"/>
    <property type="match status" value="1"/>
</dbReference>
<dbReference type="RefSeq" id="WP_072856052.1">
    <property type="nucleotide sequence ID" value="NZ_FQUE01000001.1"/>
</dbReference>
<feature type="domain" description="Carboxyltransferase" evidence="5">
    <location>
        <begin position="26"/>
        <end position="300"/>
    </location>
</feature>
<protein>
    <submittedName>
        <fullName evidence="6">Biotin-dependent carboxylase uncharacterized domain-containing protein</fullName>
    </submittedName>
</protein>
<evidence type="ECO:0000256" key="3">
    <source>
        <dbReference type="ARBA" id="ARBA00022840"/>
    </source>
</evidence>
<evidence type="ECO:0000256" key="4">
    <source>
        <dbReference type="SAM" id="MobiDB-lite"/>
    </source>
</evidence>
<dbReference type="AlphaFoldDB" id="A0A1M4VCC1"/>
<organism evidence="6 7">
    <name type="scientific">Loktanella atrilutea</name>
    <dbReference type="NCBI Taxonomy" id="366533"/>
    <lineage>
        <taxon>Bacteria</taxon>
        <taxon>Pseudomonadati</taxon>
        <taxon>Pseudomonadota</taxon>
        <taxon>Alphaproteobacteria</taxon>
        <taxon>Rhodobacterales</taxon>
        <taxon>Roseobacteraceae</taxon>
        <taxon>Loktanella</taxon>
    </lineage>
</organism>
<dbReference type="Proteomes" id="UP000183987">
    <property type="component" value="Unassembled WGS sequence"/>
</dbReference>
<sequence length="341" mass="35067">MSAVLTIVKAGPLMTVQDLGRPGRIGVGLSPGGAMDRQALMAGAALLGLAQPGAAVEMAGLGGQFRCDAPLRFALTGAVMSARIDDSPLRWNATHLLMPGQTLTIGGASAGTYGYLTPAGGITGPAALKSVAAHLSVGLGERLQDGATLTLGDDPQPDRAHRGLPPDDHLTGGTLRLMPGPQTAMFDDDTRARLATTAFTRSPRASRTGAPLLHDGAPFAAKSPSGPVSDFVRAGDVQITGDGTPFVMMAECQTIGGYPRIGTVIEADMARAVQAPVEAAIGFDWLTLDTADALHRTDAQIMATLRARTFPLLRDPAGMSDLLSYQLIGGVTAGDDLEPAP</sequence>
<dbReference type="Gene3D" id="2.40.100.10">
    <property type="entry name" value="Cyclophilin-like"/>
    <property type="match status" value="1"/>
</dbReference>
<name>A0A1M4VCC1_LOKAT</name>
<dbReference type="GO" id="GO:0016787">
    <property type="term" value="F:hydrolase activity"/>
    <property type="evidence" value="ECO:0007669"/>
    <property type="project" value="UniProtKB-KW"/>
</dbReference>
<reference evidence="7" key="1">
    <citation type="submission" date="2016-11" db="EMBL/GenBank/DDBJ databases">
        <authorList>
            <person name="Varghese N."/>
            <person name="Submissions S."/>
        </authorList>
    </citation>
    <scope>NUCLEOTIDE SEQUENCE [LARGE SCALE GENOMIC DNA]</scope>
    <source>
        <strain evidence="7">DSM 29326</strain>
    </source>
</reference>
<dbReference type="STRING" id="366533.SAMN05444339_1011032"/>
<keyword evidence="3" id="KW-0067">ATP-binding</keyword>
<feature type="compositionally biased region" description="Basic and acidic residues" evidence="4">
    <location>
        <begin position="156"/>
        <end position="170"/>
    </location>
</feature>
<evidence type="ECO:0000313" key="6">
    <source>
        <dbReference type="EMBL" id="SHE66591.1"/>
    </source>
</evidence>
<evidence type="ECO:0000256" key="2">
    <source>
        <dbReference type="ARBA" id="ARBA00022801"/>
    </source>
</evidence>